<comment type="caution">
    <text evidence="1">The sequence shown here is derived from an EMBL/GenBank/DDBJ whole genome shotgun (WGS) entry which is preliminary data.</text>
</comment>
<dbReference type="EMBL" id="CAJVPW010000009">
    <property type="protein sequence ID" value="CAG8439149.1"/>
    <property type="molecule type" value="Genomic_DNA"/>
</dbReference>
<evidence type="ECO:0000313" key="1">
    <source>
        <dbReference type="EMBL" id="CAG8439149.1"/>
    </source>
</evidence>
<gene>
    <name evidence="1" type="ORF">SPELUC_LOCUS36</name>
</gene>
<accession>A0ACA9JVZ8</accession>
<protein>
    <submittedName>
        <fullName evidence="1">12763_t:CDS:1</fullName>
    </submittedName>
</protein>
<evidence type="ECO:0000313" key="2">
    <source>
        <dbReference type="Proteomes" id="UP000789366"/>
    </source>
</evidence>
<proteinExistence type="predicted"/>
<reference evidence="1" key="1">
    <citation type="submission" date="2021-06" db="EMBL/GenBank/DDBJ databases">
        <authorList>
            <person name="Kallberg Y."/>
            <person name="Tangrot J."/>
            <person name="Rosling A."/>
        </authorList>
    </citation>
    <scope>NUCLEOTIDE SEQUENCE</scope>
    <source>
        <strain evidence="1">28 12/20/2015</strain>
    </source>
</reference>
<dbReference type="Proteomes" id="UP000789366">
    <property type="component" value="Unassembled WGS sequence"/>
</dbReference>
<name>A0ACA9JVZ8_9GLOM</name>
<organism evidence="1 2">
    <name type="scientific">Cetraspora pellucida</name>
    <dbReference type="NCBI Taxonomy" id="1433469"/>
    <lineage>
        <taxon>Eukaryota</taxon>
        <taxon>Fungi</taxon>
        <taxon>Fungi incertae sedis</taxon>
        <taxon>Mucoromycota</taxon>
        <taxon>Glomeromycotina</taxon>
        <taxon>Glomeromycetes</taxon>
        <taxon>Diversisporales</taxon>
        <taxon>Gigasporaceae</taxon>
        <taxon>Cetraspora</taxon>
    </lineage>
</organism>
<keyword evidence="2" id="KW-1185">Reference proteome</keyword>
<sequence length="47" mass="5474">MYYFIYQFGILENVFLASKVLLLRLKKFSELNNLSTNTTVTVEVTVL</sequence>